<reference evidence="2 3" key="1">
    <citation type="journal article" date="2024" name="Plant Biotechnol. J.">
        <title>Dendrobium thyrsiflorum genome and its molecular insights into genes involved in important horticultural traits.</title>
        <authorList>
            <person name="Chen B."/>
            <person name="Wang J.Y."/>
            <person name="Zheng P.J."/>
            <person name="Li K.L."/>
            <person name="Liang Y.M."/>
            <person name="Chen X.F."/>
            <person name="Zhang C."/>
            <person name="Zhao X."/>
            <person name="He X."/>
            <person name="Zhang G.Q."/>
            <person name="Liu Z.J."/>
            <person name="Xu Q."/>
        </authorList>
    </citation>
    <scope>NUCLEOTIDE SEQUENCE [LARGE SCALE GENOMIC DNA]</scope>
    <source>
        <strain evidence="2">GZMU011</strain>
    </source>
</reference>
<evidence type="ECO:0000313" key="2">
    <source>
        <dbReference type="EMBL" id="KAL0906619.1"/>
    </source>
</evidence>
<dbReference type="AlphaFoldDB" id="A0ABD0U3G1"/>
<organism evidence="2 3">
    <name type="scientific">Dendrobium thyrsiflorum</name>
    <name type="common">Pinecone-like raceme dendrobium</name>
    <name type="synonym">Orchid</name>
    <dbReference type="NCBI Taxonomy" id="117978"/>
    <lineage>
        <taxon>Eukaryota</taxon>
        <taxon>Viridiplantae</taxon>
        <taxon>Streptophyta</taxon>
        <taxon>Embryophyta</taxon>
        <taxon>Tracheophyta</taxon>
        <taxon>Spermatophyta</taxon>
        <taxon>Magnoliopsida</taxon>
        <taxon>Liliopsida</taxon>
        <taxon>Asparagales</taxon>
        <taxon>Orchidaceae</taxon>
        <taxon>Epidendroideae</taxon>
        <taxon>Malaxideae</taxon>
        <taxon>Dendrobiinae</taxon>
        <taxon>Dendrobium</taxon>
    </lineage>
</organism>
<proteinExistence type="predicted"/>
<name>A0ABD0U3G1_DENTH</name>
<keyword evidence="3" id="KW-1185">Reference proteome</keyword>
<evidence type="ECO:0000313" key="3">
    <source>
        <dbReference type="Proteomes" id="UP001552299"/>
    </source>
</evidence>
<dbReference type="EMBL" id="JANQDX010000018">
    <property type="protein sequence ID" value="KAL0906619.1"/>
    <property type="molecule type" value="Genomic_DNA"/>
</dbReference>
<feature type="compositionally biased region" description="Acidic residues" evidence="1">
    <location>
        <begin position="104"/>
        <end position="116"/>
    </location>
</feature>
<protein>
    <submittedName>
        <fullName evidence="2">Uncharacterized protein</fullName>
    </submittedName>
</protein>
<comment type="caution">
    <text evidence="2">The sequence shown here is derived from an EMBL/GenBank/DDBJ whole genome shotgun (WGS) entry which is preliminary data.</text>
</comment>
<dbReference type="PANTHER" id="PTHR34278:SF1">
    <property type="entry name" value="PROTEIN THI031, PUTATIVE-RELATED"/>
    <property type="match status" value="1"/>
</dbReference>
<accession>A0ABD0U3G1</accession>
<feature type="region of interest" description="Disordered" evidence="1">
    <location>
        <begin position="99"/>
        <end position="118"/>
    </location>
</feature>
<dbReference type="Proteomes" id="UP001552299">
    <property type="component" value="Unassembled WGS sequence"/>
</dbReference>
<evidence type="ECO:0000256" key="1">
    <source>
        <dbReference type="SAM" id="MobiDB-lite"/>
    </source>
</evidence>
<gene>
    <name evidence="2" type="ORF">M5K25_025129</name>
</gene>
<dbReference type="PANTHER" id="PTHR34278">
    <property type="entry name" value="PROTEIN THI031, PUTATIVE-RELATED"/>
    <property type="match status" value="1"/>
</dbReference>
<sequence length="162" mass="17514">MRREGRQHGTVIAYDIAPNPTGKKLPNRIDGPFMGIFSKVPSKPTNSSKYTSRCRAPRCGNCHDHPVNKARAKTKGNHRHRDEISDFYVKGGRNRANEACEGSYDSDDSGGSDGGEELVCQVGGGDDGDFEEGEWVLCQGSGGVGGDCEHGEWLLVEGVWAC</sequence>